<accession>A0A379TI55</accession>
<proteinExistence type="predicted"/>
<organism evidence="1 2">
    <name type="scientific">Salmonella enterica subsp. arizonae</name>
    <dbReference type="NCBI Taxonomy" id="59203"/>
    <lineage>
        <taxon>Bacteria</taxon>
        <taxon>Pseudomonadati</taxon>
        <taxon>Pseudomonadota</taxon>
        <taxon>Gammaproteobacteria</taxon>
        <taxon>Enterobacterales</taxon>
        <taxon>Enterobacteriaceae</taxon>
        <taxon>Salmonella</taxon>
    </lineage>
</organism>
<evidence type="ECO:0000313" key="1">
    <source>
        <dbReference type="EMBL" id="SUG50308.1"/>
    </source>
</evidence>
<sequence length="257" mass="29027">MKNPAIARGFFARWAYETVGRISVSVIRHKIYNRSKTVQVHHFHPCRDEVLHKLLVRIATRVNFRQRAQYGVGTKHQIGAGRRVFYLASQTIPAFEQLISVVGGLPLVTHIQQISEEVSAEHAQSVGKDTVLAAVKVGSQHTHPANQYRHFPARSTLTAALYQSTAIRSSTHPDAHDSLRNPSAIGFKQREHLDVGLILTRIHPARRKRYADADTRSSGRLLDTDHARQHNNIGQRGFIRRFSGALLIPAEREPQRR</sequence>
<dbReference type="EMBL" id="UGXG01000002">
    <property type="protein sequence ID" value="SUG50308.1"/>
    <property type="molecule type" value="Genomic_DNA"/>
</dbReference>
<protein>
    <submittedName>
        <fullName evidence="1">Uncharacterized protein</fullName>
    </submittedName>
</protein>
<name>A0A379TI55_SALER</name>
<gene>
    <name evidence="1" type="ORF">NCTC8297_05695</name>
</gene>
<dbReference type="Proteomes" id="UP000254741">
    <property type="component" value="Unassembled WGS sequence"/>
</dbReference>
<dbReference type="AlphaFoldDB" id="A0A379TI55"/>
<evidence type="ECO:0000313" key="2">
    <source>
        <dbReference type="Proteomes" id="UP000254741"/>
    </source>
</evidence>
<reference evidence="1 2" key="1">
    <citation type="submission" date="2018-06" db="EMBL/GenBank/DDBJ databases">
        <authorList>
            <consortium name="Pathogen Informatics"/>
            <person name="Doyle S."/>
        </authorList>
    </citation>
    <scope>NUCLEOTIDE SEQUENCE [LARGE SCALE GENOMIC DNA]</scope>
    <source>
        <strain evidence="1 2">NCTC8297</strain>
    </source>
</reference>